<evidence type="ECO:0000313" key="2">
    <source>
        <dbReference type="Proteomes" id="UP000239480"/>
    </source>
</evidence>
<gene>
    <name evidence="1" type="ORF">CLV78_106141</name>
</gene>
<protein>
    <submittedName>
        <fullName evidence="1">2-dehydro-3-deoxygalactonokinase</fullName>
    </submittedName>
</protein>
<keyword evidence="1" id="KW-0808">Transferase</keyword>
<dbReference type="InterPro" id="IPR042257">
    <property type="entry name" value="DGOK_C"/>
</dbReference>
<dbReference type="Gene3D" id="3.30.420.300">
    <property type="entry name" value="2-keto-3-deoxy-galactonokinase, substrate binding domain"/>
    <property type="match status" value="1"/>
</dbReference>
<comment type="caution">
    <text evidence="1">The sequence shown here is derived from an EMBL/GenBank/DDBJ whole genome shotgun (WGS) entry which is preliminary data.</text>
</comment>
<sequence>MDWIAVDWGTSTLRAWGMSADGTVLWSEDSDTGMGGLAPEQFEPALLDLIGPHTSADTAIDVIACGMVGARQGWVEAAYTPVPCEPLGAGLTLAPTRDPRLTFRIIGGLSQAEPADVMRGEETQIAGFQALNPQFDGVVCLPGTHTKWCHVSAGEVVSFQTCMTGDIFAALSANTILRHSVTGEGWDDDAFAAAVGDAVSRPEKLAARLFSLRAQGLLDGLEPGTARASLSGQLIGSELAATRPYWLGQAIAIVGAGKLCQLYATALETLGASATIADGDGMSLKGLAAARTKLAKATS</sequence>
<proteinExistence type="predicted"/>
<dbReference type="InterPro" id="IPR042258">
    <property type="entry name" value="DGOK_N"/>
</dbReference>
<keyword evidence="1" id="KW-0418">Kinase</keyword>
<evidence type="ECO:0000313" key="1">
    <source>
        <dbReference type="EMBL" id="PRY22601.1"/>
    </source>
</evidence>
<name>A0A2T0RN82_9RHOB</name>
<dbReference type="EMBL" id="PVTD01000006">
    <property type="protein sequence ID" value="PRY22601.1"/>
    <property type="molecule type" value="Genomic_DNA"/>
</dbReference>
<accession>A0A2T0RN82</accession>
<dbReference type="InterPro" id="IPR007729">
    <property type="entry name" value="DGOK"/>
</dbReference>
<dbReference type="InterPro" id="IPR043129">
    <property type="entry name" value="ATPase_NBD"/>
</dbReference>
<dbReference type="SUPFAM" id="SSF53067">
    <property type="entry name" value="Actin-like ATPase domain"/>
    <property type="match status" value="1"/>
</dbReference>
<dbReference type="Gene3D" id="3.30.420.310">
    <property type="entry name" value="2-keto-3-deoxy-galactonokinase, C-terminal domain"/>
    <property type="match status" value="1"/>
</dbReference>
<dbReference type="Pfam" id="PF05035">
    <property type="entry name" value="DGOK"/>
    <property type="match status" value="1"/>
</dbReference>
<dbReference type="AlphaFoldDB" id="A0A2T0RN82"/>
<keyword evidence="2" id="KW-1185">Reference proteome</keyword>
<dbReference type="Proteomes" id="UP000239480">
    <property type="component" value="Unassembled WGS sequence"/>
</dbReference>
<dbReference type="GO" id="GO:0034194">
    <property type="term" value="P:D-galactonate catabolic process"/>
    <property type="evidence" value="ECO:0007669"/>
    <property type="project" value="InterPro"/>
</dbReference>
<dbReference type="GO" id="GO:0008671">
    <property type="term" value="F:2-dehydro-3-deoxygalactonokinase activity"/>
    <property type="evidence" value="ECO:0007669"/>
    <property type="project" value="InterPro"/>
</dbReference>
<organism evidence="1 2">
    <name type="scientific">Aliiruegeria haliotis</name>
    <dbReference type="NCBI Taxonomy" id="1280846"/>
    <lineage>
        <taxon>Bacteria</taxon>
        <taxon>Pseudomonadati</taxon>
        <taxon>Pseudomonadota</taxon>
        <taxon>Alphaproteobacteria</taxon>
        <taxon>Rhodobacterales</taxon>
        <taxon>Roseobacteraceae</taxon>
        <taxon>Aliiruegeria</taxon>
    </lineage>
</organism>
<reference evidence="1 2" key="1">
    <citation type="submission" date="2018-03" db="EMBL/GenBank/DDBJ databases">
        <title>Genomic Encyclopedia of Archaeal and Bacterial Type Strains, Phase II (KMG-II): from individual species to whole genera.</title>
        <authorList>
            <person name="Goeker M."/>
        </authorList>
    </citation>
    <scope>NUCLEOTIDE SEQUENCE [LARGE SCALE GENOMIC DNA]</scope>
    <source>
        <strain evidence="1 2">DSM 29328</strain>
    </source>
</reference>